<name>A0A068RHH8_9FUNG</name>
<sequence length="90" mass="10497">MLDIIGMMDSLNKTKDHDQQPAFRFTNEDVDADPAVRRLWKHEMLERAYVIDDEKQREPMSIGVPAFTAVTKVHNRQTSINRNDTALWLL</sequence>
<dbReference type="AlphaFoldDB" id="A0A068RHH8"/>
<evidence type="ECO:0000313" key="1">
    <source>
        <dbReference type="EMBL" id="CDH48421.1"/>
    </source>
</evidence>
<comment type="caution">
    <text evidence="1">The sequence shown here is derived from an EMBL/GenBank/DDBJ whole genome shotgun (WGS) entry which is preliminary data.</text>
</comment>
<accession>A0A068RHH8</accession>
<protein>
    <submittedName>
        <fullName evidence="1">Uncharacterized protein</fullName>
    </submittedName>
</protein>
<proteinExistence type="predicted"/>
<reference evidence="1" key="1">
    <citation type="submission" date="2013-08" db="EMBL/GenBank/DDBJ databases">
        <title>Gene expansion shapes genome architecture in the human pathogen Lichtheimia corymbifera: an evolutionary genomics analysis in the ancient terrestrial Mucorales (Mucoromycotina).</title>
        <authorList>
            <person name="Schwartze V.U."/>
            <person name="Winter S."/>
            <person name="Shelest E."/>
            <person name="Marcet-Houben M."/>
            <person name="Horn F."/>
            <person name="Wehner S."/>
            <person name="Hoffmann K."/>
            <person name="Riege K."/>
            <person name="Sammeth M."/>
            <person name="Nowrousian M."/>
            <person name="Valiante V."/>
            <person name="Linde J."/>
            <person name="Jacobsen I.D."/>
            <person name="Marz M."/>
            <person name="Brakhage A.A."/>
            <person name="Gabaldon T."/>
            <person name="Bocker S."/>
            <person name="Voigt K."/>
        </authorList>
    </citation>
    <scope>NUCLEOTIDE SEQUENCE [LARGE SCALE GENOMIC DNA]</scope>
    <source>
        <strain evidence="1">FSU 9682</strain>
    </source>
</reference>
<dbReference type="OrthoDB" id="10467915at2759"/>
<dbReference type="EMBL" id="CBTN010000001">
    <property type="protein sequence ID" value="CDH48421.1"/>
    <property type="molecule type" value="Genomic_DNA"/>
</dbReference>
<evidence type="ECO:0000313" key="2">
    <source>
        <dbReference type="Proteomes" id="UP000027586"/>
    </source>
</evidence>
<dbReference type="VEuPathDB" id="FungiDB:LCOR_00203.1"/>
<organism evidence="1 2">
    <name type="scientific">Lichtheimia corymbifera JMRC:FSU:9682</name>
    <dbReference type="NCBI Taxonomy" id="1263082"/>
    <lineage>
        <taxon>Eukaryota</taxon>
        <taxon>Fungi</taxon>
        <taxon>Fungi incertae sedis</taxon>
        <taxon>Mucoromycota</taxon>
        <taxon>Mucoromycotina</taxon>
        <taxon>Mucoromycetes</taxon>
        <taxon>Mucorales</taxon>
        <taxon>Lichtheimiaceae</taxon>
        <taxon>Lichtheimia</taxon>
    </lineage>
</organism>
<gene>
    <name evidence="1" type="ORF">LCOR_00203.1</name>
</gene>
<keyword evidence="2" id="KW-1185">Reference proteome</keyword>
<dbReference type="Proteomes" id="UP000027586">
    <property type="component" value="Unassembled WGS sequence"/>
</dbReference>